<comment type="caution">
    <text evidence="1">The sequence shown here is derived from an EMBL/GenBank/DDBJ whole genome shotgun (WGS) entry which is preliminary data.</text>
</comment>
<sequence>MNKKILISALLGSSLLIYSCNSKEVKTGDQTLNETSSAAVADSTSVSKTNIASASDQKLVGKTFERQLAPGEKPNKDPELSNPGFIEFKTDSTADYLPGGDIIFPATYQVSGNKISLKSDMGDEKKELTIVDENTLKDSKGNTYKAK</sequence>
<keyword evidence="2" id="KW-1185">Reference proteome</keyword>
<evidence type="ECO:0000313" key="1">
    <source>
        <dbReference type="EMBL" id="MDR6406386.1"/>
    </source>
</evidence>
<evidence type="ECO:0008006" key="3">
    <source>
        <dbReference type="Google" id="ProtNLM"/>
    </source>
</evidence>
<protein>
    <recommendedName>
        <fullName evidence="3">Lipoprotein</fullName>
    </recommendedName>
</protein>
<accession>A0ABU1LI29</accession>
<evidence type="ECO:0000313" key="2">
    <source>
        <dbReference type="Proteomes" id="UP001184853"/>
    </source>
</evidence>
<dbReference type="RefSeq" id="WP_115983047.1">
    <property type="nucleotide sequence ID" value="NZ_JAVDQS010000011.1"/>
</dbReference>
<name>A0ABU1LI29_9FLAO</name>
<organism evidence="1 2">
    <name type="scientific">Chryseobacterium geocarposphaerae</name>
    <dbReference type="NCBI Taxonomy" id="1416776"/>
    <lineage>
        <taxon>Bacteria</taxon>
        <taxon>Pseudomonadati</taxon>
        <taxon>Bacteroidota</taxon>
        <taxon>Flavobacteriia</taxon>
        <taxon>Flavobacteriales</taxon>
        <taxon>Weeksellaceae</taxon>
        <taxon>Chryseobacterium group</taxon>
        <taxon>Chryseobacterium</taxon>
    </lineage>
</organism>
<gene>
    <name evidence="1" type="ORF">J2781_003344</name>
</gene>
<dbReference type="Proteomes" id="UP001184853">
    <property type="component" value="Unassembled WGS sequence"/>
</dbReference>
<dbReference type="PROSITE" id="PS51257">
    <property type="entry name" value="PROKAR_LIPOPROTEIN"/>
    <property type="match status" value="1"/>
</dbReference>
<proteinExistence type="predicted"/>
<reference evidence="1 2" key="1">
    <citation type="submission" date="2023-07" db="EMBL/GenBank/DDBJ databases">
        <title>Sorghum-associated microbial communities from plants grown in Nebraska, USA.</title>
        <authorList>
            <person name="Schachtman D."/>
        </authorList>
    </citation>
    <scope>NUCLEOTIDE SEQUENCE [LARGE SCALE GENOMIC DNA]</scope>
    <source>
        <strain evidence="1 2">DS1709</strain>
    </source>
</reference>
<dbReference type="EMBL" id="JAVDQS010000011">
    <property type="protein sequence ID" value="MDR6406386.1"/>
    <property type="molecule type" value="Genomic_DNA"/>
</dbReference>